<dbReference type="InterPro" id="IPR008948">
    <property type="entry name" value="L-Aspartase-like"/>
</dbReference>
<dbReference type="AlphaFoldDB" id="A0A175RDA5"/>
<comment type="similarity">
    <text evidence="1">Belongs to the class-II fumarase/aspartase family.</text>
</comment>
<dbReference type="PATRIC" id="fig|401562.3.peg.442"/>
<dbReference type="SUPFAM" id="SSF48557">
    <property type="entry name" value="L-aspartase-like"/>
    <property type="match status" value="1"/>
</dbReference>
<dbReference type="PRINTS" id="PR00149">
    <property type="entry name" value="FUMRATELYASE"/>
</dbReference>
<dbReference type="InterPro" id="IPR000362">
    <property type="entry name" value="Fumarate_lyase_fam"/>
</dbReference>
<name>A0A175RDA5_9HYPH</name>
<gene>
    <name evidence="3" type="ORF">NS226_05875</name>
</gene>
<protein>
    <submittedName>
        <fullName evidence="3">3-carboxy-cis,cis-muconate cycloisomerase</fullName>
    </submittedName>
</protein>
<evidence type="ECO:0000313" key="3">
    <source>
        <dbReference type="EMBL" id="KTQ97034.1"/>
    </source>
</evidence>
<dbReference type="NCBIfam" id="NF004631">
    <property type="entry name" value="PRK05975.1"/>
    <property type="match status" value="1"/>
</dbReference>
<sequence length="350" mass="36069">MPARASLAASLIEDAEISALVGAQAEIAAILRFEAALARAEADIGTLSEAAAETIEEAIKSFAPDLAAIGQGMVRDGVPIPVLVKALRAAVGEPYGAFVHRGATSQDAVDTGLMLRMKTLLGLLCGRLDTILAALQTLADTQGATPLMAQTRMQAALPFTAADKLATWSRPLAEHRARLAALGDALPIQLGGPIGHGASFGAPYEALRAALAARLGLRDAAPWHSDRTLILDIAQGFALVTGTLGKIGQDLALMAQNEVGAVSLPGGGASSAMAHKQNPVAAEVLVSLARLNAGYLGTLAQSLVHENERSGAAWTLEWLVLPEMAQATGAALSHASGLIAGLRFRPRTEP</sequence>
<dbReference type="EMBL" id="LDPZ01000012">
    <property type="protein sequence ID" value="KTQ97034.1"/>
    <property type="molecule type" value="Genomic_DNA"/>
</dbReference>
<evidence type="ECO:0000259" key="2">
    <source>
        <dbReference type="Pfam" id="PF00206"/>
    </source>
</evidence>
<dbReference type="InterPro" id="IPR022761">
    <property type="entry name" value="Fumarate_lyase_N"/>
</dbReference>
<organism evidence="3 4">
    <name type="scientific">Aureimonas ureilytica</name>
    <dbReference type="NCBI Taxonomy" id="401562"/>
    <lineage>
        <taxon>Bacteria</taxon>
        <taxon>Pseudomonadati</taxon>
        <taxon>Pseudomonadota</taxon>
        <taxon>Alphaproteobacteria</taxon>
        <taxon>Hyphomicrobiales</taxon>
        <taxon>Aurantimonadaceae</taxon>
        <taxon>Aureimonas</taxon>
    </lineage>
</organism>
<feature type="domain" description="Fumarate lyase N-terminal" evidence="2">
    <location>
        <begin position="31"/>
        <end position="289"/>
    </location>
</feature>
<dbReference type="GO" id="GO:0016853">
    <property type="term" value="F:isomerase activity"/>
    <property type="evidence" value="ECO:0007669"/>
    <property type="project" value="UniProtKB-KW"/>
</dbReference>
<dbReference type="Proteomes" id="UP000078272">
    <property type="component" value="Unassembled WGS sequence"/>
</dbReference>
<dbReference type="Gene3D" id="1.20.200.10">
    <property type="entry name" value="Fumarase/aspartase (Central domain)"/>
    <property type="match status" value="1"/>
</dbReference>
<dbReference type="PANTHER" id="PTHR43172:SF2">
    <property type="entry name" value="ADENYLOSUCCINATE LYASE C-TERMINAL DOMAIN-CONTAINING PROTEIN"/>
    <property type="match status" value="1"/>
</dbReference>
<dbReference type="RefSeq" id="WP_058634208.1">
    <property type="nucleotide sequence ID" value="NZ_LDPZ01000012.1"/>
</dbReference>
<reference evidence="3 4" key="1">
    <citation type="journal article" date="2016" name="Front. Microbiol.">
        <title>Genomic Resource of Rice Seed Associated Bacteria.</title>
        <authorList>
            <person name="Midha S."/>
            <person name="Bansal K."/>
            <person name="Sharma S."/>
            <person name="Kumar N."/>
            <person name="Patil P.P."/>
            <person name="Chaudhry V."/>
            <person name="Patil P.B."/>
        </authorList>
    </citation>
    <scope>NUCLEOTIDE SEQUENCE [LARGE SCALE GENOMIC DNA]</scope>
    <source>
        <strain evidence="3 4">NS226</strain>
    </source>
</reference>
<dbReference type="OrthoDB" id="9768878at2"/>
<evidence type="ECO:0000313" key="4">
    <source>
        <dbReference type="Proteomes" id="UP000078272"/>
    </source>
</evidence>
<accession>A0A175RDA5</accession>
<comment type="caution">
    <text evidence="3">The sequence shown here is derived from an EMBL/GenBank/DDBJ whole genome shotgun (WGS) entry which is preliminary data.</text>
</comment>
<keyword evidence="3" id="KW-0413">Isomerase</keyword>
<evidence type="ECO:0000256" key="1">
    <source>
        <dbReference type="ARBA" id="ARBA00034772"/>
    </source>
</evidence>
<dbReference type="PANTHER" id="PTHR43172">
    <property type="entry name" value="ADENYLOSUCCINATE LYASE"/>
    <property type="match status" value="1"/>
</dbReference>
<dbReference type="Pfam" id="PF00206">
    <property type="entry name" value="Lyase_1"/>
    <property type="match status" value="1"/>
</dbReference>
<proteinExistence type="inferred from homology"/>
<dbReference type="STRING" id="401562.NS365_18555"/>
<dbReference type="PRINTS" id="PR00145">
    <property type="entry name" value="ARGSUCLYASE"/>
</dbReference>